<organism evidence="1 3">
    <name type="scientific">Didymodactylos carnosus</name>
    <dbReference type="NCBI Taxonomy" id="1234261"/>
    <lineage>
        <taxon>Eukaryota</taxon>
        <taxon>Metazoa</taxon>
        <taxon>Spiralia</taxon>
        <taxon>Gnathifera</taxon>
        <taxon>Rotifera</taxon>
        <taxon>Eurotatoria</taxon>
        <taxon>Bdelloidea</taxon>
        <taxon>Philodinida</taxon>
        <taxon>Philodinidae</taxon>
        <taxon>Didymodactylos</taxon>
    </lineage>
</organism>
<sequence>MIHDENQYLLVHQQLLTQPTTNEHARASRIVSQMDHNHPTSSTDPLIQLTILQTQKRKNLSSPLIIHYTHEQRFAYYKVKIHQIWNNLFLHTPVLDHKLIVGTRNRRNLTKELVRRCPYQSKKTTPQNNQN</sequence>
<name>A0A8S2EVQ1_9BILA</name>
<accession>A0A8S2EVQ1</accession>
<evidence type="ECO:0000313" key="1">
    <source>
        <dbReference type="EMBL" id="CAF1323918.1"/>
    </source>
</evidence>
<dbReference type="Proteomes" id="UP000677228">
    <property type="component" value="Unassembled WGS sequence"/>
</dbReference>
<dbReference type="Proteomes" id="UP000682733">
    <property type="component" value="Unassembled WGS sequence"/>
</dbReference>
<proteinExistence type="predicted"/>
<dbReference type="AlphaFoldDB" id="A0A8S2EVQ1"/>
<dbReference type="EMBL" id="CAJOBA010042508">
    <property type="protein sequence ID" value="CAF4134519.1"/>
    <property type="molecule type" value="Genomic_DNA"/>
</dbReference>
<comment type="caution">
    <text evidence="1">The sequence shown here is derived from an EMBL/GenBank/DDBJ whole genome shotgun (WGS) entry which is preliminary data.</text>
</comment>
<evidence type="ECO:0000313" key="2">
    <source>
        <dbReference type="EMBL" id="CAF4134519.1"/>
    </source>
</evidence>
<evidence type="ECO:0000313" key="3">
    <source>
        <dbReference type="Proteomes" id="UP000677228"/>
    </source>
</evidence>
<protein>
    <submittedName>
        <fullName evidence="1">Uncharacterized protein</fullName>
    </submittedName>
</protein>
<reference evidence="1" key="1">
    <citation type="submission" date="2021-02" db="EMBL/GenBank/DDBJ databases">
        <authorList>
            <person name="Nowell W R."/>
        </authorList>
    </citation>
    <scope>NUCLEOTIDE SEQUENCE</scope>
</reference>
<gene>
    <name evidence="1" type="ORF">OVA965_LOCUS29571</name>
    <name evidence="2" type="ORF">TMI583_LOCUS30347</name>
</gene>
<dbReference type="EMBL" id="CAJNOK010020900">
    <property type="protein sequence ID" value="CAF1323918.1"/>
    <property type="molecule type" value="Genomic_DNA"/>
</dbReference>